<dbReference type="Gene3D" id="1.10.287.2620">
    <property type="match status" value="1"/>
</dbReference>
<dbReference type="AlphaFoldDB" id="A0AAD9MWC2"/>
<gene>
    <name evidence="3" type="ORF">LSH36_618g01031</name>
</gene>
<dbReference type="GO" id="GO:0007018">
    <property type="term" value="P:microtubule-based movement"/>
    <property type="evidence" value="ECO:0007669"/>
    <property type="project" value="InterPro"/>
</dbReference>
<proteinExistence type="predicted"/>
<evidence type="ECO:0000259" key="2">
    <source>
        <dbReference type="Pfam" id="PF08393"/>
    </source>
</evidence>
<dbReference type="EMBL" id="JAODUP010000618">
    <property type="protein sequence ID" value="KAK2146291.1"/>
    <property type="molecule type" value="Genomic_DNA"/>
</dbReference>
<comment type="caution">
    <text evidence="3">The sequence shown here is derived from an EMBL/GenBank/DDBJ whole genome shotgun (WGS) entry which is preliminary data.</text>
</comment>
<evidence type="ECO:0000313" key="3">
    <source>
        <dbReference type="EMBL" id="KAK2146291.1"/>
    </source>
</evidence>
<dbReference type="Pfam" id="PF08393">
    <property type="entry name" value="DHC_N2"/>
    <property type="match status" value="1"/>
</dbReference>
<accession>A0AAD9MWC2</accession>
<dbReference type="GO" id="GO:0045505">
    <property type="term" value="F:dynein intermediate chain binding"/>
    <property type="evidence" value="ECO:0007669"/>
    <property type="project" value="InterPro"/>
</dbReference>
<organism evidence="3 4">
    <name type="scientific">Paralvinella palmiformis</name>
    <dbReference type="NCBI Taxonomy" id="53620"/>
    <lineage>
        <taxon>Eukaryota</taxon>
        <taxon>Metazoa</taxon>
        <taxon>Spiralia</taxon>
        <taxon>Lophotrochozoa</taxon>
        <taxon>Annelida</taxon>
        <taxon>Polychaeta</taxon>
        <taxon>Sedentaria</taxon>
        <taxon>Canalipalpata</taxon>
        <taxon>Terebellida</taxon>
        <taxon>Terebelliformia</taxon>
        <taxon>Alvinellidae</taxon>
        <taxon>Paralvinella</taxon>
    </lineage>
</organism>
<dbReference type="InterPro" id="IPR026983">
    <property type="entry name" value="DHC"/>
</dbReference>
<dbReference type="GO" id="GO:0051959">
    <property type="term" value="F:dynein light intermediate chain binding"/>
    <property type="evidence" value="ECO:0007669"/>
    <property type="project" value="InterPro"/>
</dbReference>
<dbReference type="InterPro" id="IPR013602">
    <property type="entry name" value="Dynein_heavy_linker"/>
</dbReference>
<feature type="region of interest" description="Disordered" evidence="1">
    <location>
        <begin position="200"/>
        <end position="233"/>
    </location>
</feature>
<feature type="domain" description="Dynein heavy chain linker" evidence="2">
    <location>
        <begin position="332"/>
        <end position="405"/>
    </location>
</feature>
<keyword evidence="4" id="KW-1185">Reference proteome</keyword>
<dbReference type="GO" id="GO:0030286">
    <property type="term" value="C:dynein complex"/>
    <property type="evidence" value="ECO:0007669"/>
    <property type="project" value="InterPro"/>
</dbReference>
<name>A0AAD9MWC2_9ANNE</name>
<evidence type="ECO:0000256" key="1">
    <source>
        <dbReference type="SAM" id="MobiDB-lite"/>
    </source>
</evidence>
<feature type="compositionally biased region" description="Polar residues" evidence="1">
    <location>
        <begin position="200"/>
        <end position="223"/>
    </location>
</feature>
<reference evidence="3" key="1">
    <citation type="journal article" date="2023" name="Mol. Biol. Evol.">
        <title>Third-Generation Sequencing Reveals the Adaptive Role of the Epigenome in Three Deep-Sea Polychaetes.</title>
        <authorList>
            <person name="Perez M."/>
            <person name="Aroh O."/>
            <person name="Sun Y."/>
            <person name="Lan Y."/>
            <person name="Juniper S.K."/>
            <person name="Young C.R."/>
            <person name="Angers B."/>
            <person name="Qian P.Y."/>
        </authorList>
    </citation>
    <scope>NUCLEOTIDE SEQUENCE</scope>
    <source>
        <strain evidence="3">P08H-3</strain>
    </source>
</reference>
<sequence>LPTKSEDEMGQATPELIITSREEQEIAITGQGFMGQYTPLSHGNLAEKLTLENEEWIVKNKNKQRLTELRLWGDRVRNFDRTYVTDNGVFYIDCSGVHDFLLTKLDDIFNELCMFVADEASGLAKEFSDELINIVENMKQKDTDIAGFAIYAKNVSQYKKNTMMYQQRIEYIKSLFEQSYSGHSTTSSASTPLRLAKLSTSGGQYSRQNLDSTQKSISRSSAVSPVDGTGQGSKDLQLRDSFYNIQKQLEQGSKWREAIIGEPCDLTFLHDMSSSMTVRQQLWRYVEVSQHAIMEWKQTLFVKFNCHKAMDKILEWQATGEQLKDHIPSDDQPRHWRTIFLGIGEQYDADMQLTVNDLLSYNLQAHIDVINHVYKAAITEYSIEHRLANISKFWSEREFKLAKHIPDSVYKKGW</sequence>
<protein>
    <recommendedName>
        <fullName evidence="2">Dynein heavy chain linker domain-containing protein</fullName>
    </recommendedName>
</protein>
<dbReference type="PANTHER" id="PTHR45703">
    <property type="entry name" value="DYNEIN HEAVY CHAIN"/>
    <property type="match status" value="1"/>
</dbReference>
<feature type="non-terminal residue" evidence="3">
    <location>
        <position position="414"/>
    </location>
</feature>
<dbReference type="PANTHER" id="PTHR45703:SF36">
    <property type="entry name" value="DYNEIN HEAVY CHAIN, CYTOPLASMIC"/>
    <property type="match status" value="1"/>
</dbReference>
<evidence type="ECO:0000313" key="4">
    <source>
        <dbReference type="Proteomes" id="UP001208570"/>
    </source>
</evidence>
<dbReference type="Proteomes" id="UP001208570">
    <property type="component" value="Unassembled WGS sequence"/>
</dbReference>